<keyword evidence="6" id="KW-1185">Reference proteome</keyword>
<comment type="similarity">
    <text evidence="2">Belongs to the pterin-4-alpha-carbinolamine dehydratase family.</text>
</comment>
<evidence type="ECO:0000256" key="1">
    <source>
        <dbReference type="ARBA" id="ARBA00001554"/>
    </source>
</evidence>
<evidence type="ECO:0000313" key="6">
    <source>
        <dbReference type="Proteomes" id="UP000185003"/>
    </source>
</evidence>
<dbReference type="SUPFAM" id="SSF55248">
    <property type="entry name" value="PCD-like"/>
    <property type="match status" value="1"/>
</dbReference>
<dbReference type="GO" id="GO:0008124">
    <property type="term" value="F:4-alpha-hydroxytetrahydrobiopterin dehydratase activity"/>
    <property type="evidence" value="ECO:0007669"/>
    <property type="project" value="UniProtKB-EC"/>
</dbReference>
<organism evidence="5 6">
    <name type="scientific">Chitinophaga niabensis</name>
    <dbReference type="NCBI Taxonomy" id="536979"/>
    <lineage>
        <taxon>Bacteria</taxon>
        <taxon>Pseudomonadati</taxon>
        <taxon>Bacteroidota</taxon>
        <taxon>Chitinophagia</taxon>
        <taxon>Chitinophagales</taxon>
        <taxon>Chitinophagaceae</taxon>
        <taxon>Chitinophaga</taxon>
    </lineage>
</organism>
<dbReference type="InterPro" id="IPR001533">
    <property type="entry name" value="Pterin_deHydtase"/>
</dbReference>
<dbReference type="PANTHER" id="PTHR12599">
    <property type="entry name" value="PTERIN-4-ALPHA-CARBINOLAMINE DEHYDRATASE"/>
    <property type="match status" value="1"/>
</dbReference>
<sequence length="81" mass="9629">MNSMWQEKENRLNRSFQFTDFKEAFAFMTKVALVAEKLDHHPHWINEYNKVDIFLSTHSAGNVVTDKDRELARLIDTLYKP</sequence>
<accession>A0A1N6JWB2</accession>
<evidence type="ECO:0000256" key="2">
    <source>
        <dbReference type="ARBA" id="ARBA00006472"/>
    </source>
</evidence>
<gene>
    <name evidence="5" type="ORF">SAMN04488055_4550</name>
</gene>
<keyword evidence="4" id="KW-0456">Lyase</keyword>
<dbReference type="STRING" id="536979.SAMN04488055_4550"/>
<dbReference type="Proteomes" id="UP000185003">
    <property type="component" value="Unassembled WGS sequence"/>
</dbReference>
<proteinExistence type="inferred from homology"/>
<protein>
    <recommendedName>
        <fullName evidence="3">4a-hydroxytetrahydrobiopterin dehydratase</fullName>
        <ecNumber evidence="3">4.2.1.96</ecNumber>
    </recommendedName>
</protein>
<dbReference type="GO" id="GO:0006729">
    <property type="term" value="P:tetrahydrobiopterin biosynthetic process"/>
    <property type="evidence" value="ECO:0007669"/>
    <property type="project" value="InterPro"/>
</dbReference>
<name>A0A1N6JWB2_9BACT</name>
<dbReference type="EC" id="4.2.1.96" evidence="3"/>
<dbReference type="EMBL" id="FSRA01000002">
    <property type="protein sequence ID" value="SIO48521.1"/>
    <property type="molecule type" value="Genomic_DNA"/>
</dbReference>
<comment type="catalytic activity">
    <reaction evidence="1">
        <text>(4aS,6R)-4a-hydroxy-L-erythro-5,6,7,8-tetrahydrobiopterin = (6R)-L-erythro-6,7-dihydrobiopterin + H2O</text>
        <dbReference type="Rhea" id="RHEA:11920"/>
        <dbReference type="ChEBI" id="CHEBI:15377"/>
        <dbReference type="ChEBI" id="CHEBI:15642"/>
        <dbReference type="ChEBI" id="CHEBI:43120"/>
        <dbReference type="EC" id="4.2.1.96"/>
    </reaction>
</comment>
<dbReference type="InterPro" id="IPR036428">
    <property type="entry name" value="PCD_sf"/>
</dbReference>
<evidence type="ECO:0000256" key="4">
    <source>
        <dbReference type="ARBA" id="ARBA00023239"/>
    </source>
</evidence>
<dbReference type="Pfam" id="PF01329">
    <property type="entry name" value="Pterin_4a"/>
    <property type="match status" value="1"/>
</dbReference>
<dbReference type="Gene3D" id="3.30.1360.20">
    <property type="entry name" value="Transcriptional coactivator/pterin dehydratase"/>
    <property type="match status" value="1"/>
</dbReference>
<dbReference type="PANTHER" id="PTHR12599:SF0">
    <property type="entry name" value="PTERIN-4-ALPHA-CARBINOLAMINE DEHYDRATASE"/>
    <property type="match status" value="1"/>
</dbReference>
<reference evidence="5 6" key="1">
    <citation type="submission" date="2016-11" db="EMBL/GenBank/DDBJ databases">
        <authorList>
            <person name="Jaros S."/>
            <person name="Januszkiewicz K."/>
            <person name="Wedrychowicz H."/>
        </authorList>
    </citation>
    <scope>NUCLEOTIDE SEQUENCE [LARGE SCALE GENOMIC DNA]</scope>
    <source>
        <strain evidence="5 6">DSM 24787</strain>
    </source>
</reference>
<dbReference type="AlphaFoldDB" id="A0A1N6JWB2"/>
<evidence type="ECO:0000313" key="5">
    <source>
        <dbReference type="EMBL" id="SIO48521.1"/>
    </source>
</evidence>
<evidence type="ECO:0000256" key="3">
    <source>
        <dbReference type="ARBA" id="ARBA00013252"/>
    </source>
</evidence>